<accession>A0ABQ0YUB7</accession>
<dbReference type="EMBL" id="BLAH01000172">
    <property type="protein sequence ID" value="GES40110.1"/>
    <property type="molecule type" value="Genomic_DNA"/>
</dbReference>
<sequence length="66" mass="7291">MRWLPFGTFWQVTLDMVFSADVPSGFGHAYGPEAAQLWADILAPDGWDDAVTHWVQNALSAQPGDE</sequence>
<feature type="domain" description="Alpha/beta-hydrolase catalytic" evidence="1">
    <location>
        <begin position="1"/>
        <end position="52"/>
    </location>
</feature>
<keyword evidence="3" id="KW-1185">Reference proteome</keyword>
<proteinExistence type="predicted"/>
<dbReference type="Proteomes" id="UP000325466">
    <property type="component" value="Unassembled WGS sequence"/>
</dbReference>
<dbReference type="Pfam" id="PF10081">
    <property type="entry name" value="Abhydrolase_9"/>
    <property type="match status" value="1"/>
</dbReference>
<dbReference type="InterPro" id="IPR027787">
    <property type="entry name" value="Alpha/beta-hydrolase_catalytic"/>
</dbReference>
<reference evidence="2 3" key="1">
    <citation type="journal article" date="2018" name="Biodegradation">
        <title>1,4-Dioxane degradation characteristics of Rhodococcus aetherivorans JCM 14343.</title>
        <authorList>
            <person name="Inoue D."/>
            <person name="Tsunoda T."/>
            <person name="Yamamoto N."/>
            <person name="Ike M."/>
            <person name="Sei K."/>
        </authorList>
    </citation>
    <scope>NUCLEOTIDE SEQUENCE [LARGE SCALE GENOMIC DNA]</scope>
    <source>
        <strain evidence="2 3">JCM 14343</strain>
    </source>
</reference>
<evidence type="ECO:0000313" key="3">
    <source>
        <dbReference type="Proteomes" id="UP000325466"/>
    </source>
</evidence>
<organism evidence="2 3">
    <name type="scientific">Rhodococcus aetherivorans</name>
    <dbReference type="NCBI Taxonomy" id="191292"/>
    <lineage>
        <taxon>Bacteria</taxon>
        <taxon>Bacillati</taxon>
        <taxon>Actinomycetota</taxon>
        <taxon>Actinomycetes</taxon>
        <taxon>Mycobacteriales</taxon>
        <taxon>Nocardiaceae</taxon>
        <taxon>Rhodococcus</taxon>
    </lineage>
</organism>
<evidence type="ECO:0000313" key="2">
    <source>
        <dbReference type="EMBL" id="GES40110.1"/>
    </source>
</evidence>
<gene>
    <name evidence="2" type="ORF">RAJCM14343_5389</name>
</gene>
<comment type="caution">
    <text evidence="2">The sequence shown here is derived from an EMBL/GenBank/DDBJ whole genome shotgun (WGS) entry which is preliminary data.</text>
</comment>
<name>A0ABQ0YUB7_9NOCA</name>
<evidence type="ECO:0000259" key="1">
    <source>
        <dbReference type="Pfam" id="PF10081"/>
    </source>
</evidence>
<protein>
    <submittedName>
        <fullName evidence="2">Membrane protein</fullName>
    </submittedName>
</protein>